<feature type="transmembrane region" description="Helical" evidence="1">
    <location>
        <begin position="214"/>
        <end position="235"/>
    </location>
</feature>
<dbReference type="RefSeq" id="XP_007395503.1">
    <property type="nucleotide sequence ID" value="XM_007395441.1"/>
</dbReference>
<evidence type="ECO:0000259" key="2">
    <source>
        <dbReference type="Pfam" id="PF20152"/>
    </source>
</evidence>
<keyword evidence="1" id="KW-0812">Transmembrane</keyword>
<dbReference type="KEGG" id="pco:PHACADRAFT_195192"/>
<organism evidence="3 4">
    <name type="scientific">Phanerochaete carnosa (strain HHB-10118-sp)</name>
    <name type="common">White-rot fungus</name>
    <name type="synonym">Peniophora carnosa</name>
    <dbReference type="NCBI Taxonomy" id="650164"/>
    <lineage>
        <taxon>Eukaryota</taxon>
        <taxon>Fungi</taxon>
        <taxon>Dikarya</taxon>
        <taxon>Basidiomycota</taxon>
        <taxon>Agaricomycotina</taxon>
        <taxon>Agaricomycetes</taxon>
        <taxon>Polyporales</taxon>
        <taxon>Phanerochaetaceae</taxon>
        <taxon>Phanerochaete</taxon>
    </lineage>
</organism>
<gene>
    <name evidence="3" type="ORF">PHACADRAFT_195192</name>
</gene>
<dbReference type="InterPro" id="IPR045339">
    <property type="entry name" value="DUF6534"/>
</dbReference>
<dbReference type="HOGENOM" id="CLU_046025_5_4_1"/>
<accession>K5W7L4</accession>
<proteinExistence type="predicted"/>
<name>K5W7L4_PHACS</name>
<dbReference type="AlphaFoldDB" id="K5W7L4"/>
<dbReference type="PANTHER" id="PTHR40465">
    <property type="entry name" value="CHROMOSOME 1, WHOLE GENOME SHOTGUN SEQUENCE"/>
    <property type="match status" value="1"/>
</dbReference>
<protein>
    <recommendedName>
        <fullName evidence="2">DUF6534 domain-containing protein</fullName>
    </recommendedName>
</protein>
<feature type="transmembrane region" description="Helical" evidence="1">
    <location>
        <begin position="247"/>
        <end position="266"/>
    </location>
</feature>
<dbReference type="OrthoDB" id="2535105at2759"/>
<dbReference type="Pfam" id="PF20152">
    <property type="entry name" value="DUF6534"/>
    <property type="match status" value="1"/>
</dbReference>
<evidence type="ECO:0000313" key="4">
    <source>
        <dbReference type="Proteomes" id="UP000008370"/>
    </source>
</evidence>
<evidence type="ECO:0000256" key="1">
    <source>
        <dbReference type="SAM" id="Phobius"/>
    </source>
</evidence>
<dbReference type="EMBL" id="JH930472">
    <property type="protein sequence ID" value="EKM55165.1"/>
    <property type="molecule type" value="Genomic_DNA"/>
</dbReference>
<keyword evidence="1" id="KW-1133">Transmembrane helix</keyword>
<evidence type="ECO:0000313" key="3">
    <source>
        <dbReference type="EMBL" id="EKM55165.1"/>
    </source>
</evidence>
<feature type="transmembrane region" description="Helical" evidence="1">
    <location>
        <begin position="177"/>
        <end position="202"/>
    </location>
</feature>
<keyword evidence="1" id="KW-0472">Membrane</keyword>
<dbReference type="InParanoid" id="K5W7L4"/>
<dbReference type="Proteomes" id="UP000008370">
    <property type="component" value="Unassembled WGS sequence"/>
</dbReference>
<feature type="transmembrane region" description="Helical" evidence="1">
    <location>
        <begin position="90"/>
        <end position="112"/>
    </location>
</feature>
<keyword evidence="4" id="KW-1185">Reference proteome</keyword>
<sequence>MPFDSTLGAALIGGFIATMSYGIMSLQSYNFFQRYSREKIVLKYTVRALWALHTLHSALVTNGLYTIFVTGFGNLASAAVSPWSIAASSLLNAIMILTVQWYGLTYAIALALTDFVFRSSYCHRIWKFVHCLDDICIRVGVRDQAVRISGSARDDPHAYKQDRFILPSFAAYKSTEWMLAVTLVCACLTDLYIALWLCWWLVRQRKGLNDRTSSMINNIIVYTVATGLITSVFSLTELITAATLPNSYVFIGIDFFLGGVYTNSLMAS</sequence>
<feature type="domain" description="DUF6534" evidence="2">
    <location>
        <begin position="187"/>
        <end position="268"/>
    </location>
</feature>
<feature type="transmembrane region" description="Helical" evidence="1">
    <location>
        <begin position="65"/>
        <end position="83"/>
    </location>
</feature>
<reference evidence="3 4" key="1">
    <citation type="journal article" date="2012" name="BMC Genomics">
        <title>Comparative genomics of the white-rot fungi, Phanerochaete carnosa and P. chrysosporium, to elucidate the genetic basis of the distinct wood types they colonize.</title>
        <authorList>
            <person name="Suzuki H."/>
            <person name="MacDonald J."/>
            <person name="Syed K."/>
            <person name="Salamov A."/>
            <person name="Hori C."/>
            <person name="Aerts A."/>
            <person name="Henrissat B."/>
            <person name="Wiebenga A."/>
            <person name="vanKuyk P.A."/>
            <person name="Barry K."/>
            <person name="Lindquist E."/>
            <person name="LaButti K."/>
            <person name="Lapidus A."/>
            <person name="Lucas S."/>
            <person name="Coutinho P."/>
            <person name="Gong Y."/>
            <person name="Samejima M."/>
            <person name="Mahadevan R."/>
            <person name="Abou-Zaid M."/>
            <person name="de Vries R.P."/>
            <person name="Igarashi K."/>
            <person name="Yadav J.S."/>
            <person name="Grigoriev I.V."/>
            <person name="Master E.R."/>
        </authorList>
    </citation>
    <scope>NUCLEOTIDE SEQUENCE [LARGE SCALE GENOMIC DNA]</scope>
    <source>
        <strain evidence="3 4">HHB-10118-sp</strain>
    </source>
</reference>
<dbReference type="GeneID" id="18911068"/>
<feature type="transmembrane region" description="Helical" evidence="1">
    <location>
        <begin position="6"/>
        <end position="29"/>
    </location>
</feature>
<dbReference type="PANTHER" id="PTHR40465:SF1">
    <property type="entry name" value="DUF6534 DOMAIN-CONTAINING PROTEIN"/>
    <property type="match status" value="1"/>
</dbReference>